<dbReference type="EMBL" id="LCFI01000009">
    <property type="protein sequence ID" value="KKS90082.1"/>
    <property type="molecule type" value="Genomic_DNA"/>
</dbReference>
<feature type="compositionally biased region" description="Low complexity" evidence="1">
    <location>
        <begin position="180"/>
        <end position="197"/>
    </location>
</feature>
<protein>
    <submittedName>
        <fullName evidence="3">Uncharacterized protein</fullName>
    </submittedName>
</protein>
<dbReference type="AlphaFoldDB" id="A0A0G1CXD5"/>
<evidence type="ECO:0000313" key="4">
    <source>
        <dbReference type="Proteomes" id="UP000034669"/>
    </source>
</evidence>
<dbReference type="Gene3D" id="2.60.40.10">
    <property type="entry name" value="Immunoglobulins"/>
    <property type="match status" value="1"/>
</dbReference>
<dbReference type="InterPro" id="IPR013783">
    <property type="entry name" value="Ig-like_fold"/>
</dbReference>
<proteinExistence type="predicted"/>
<dbReference type="Proteomes" id="UP000034669">
    <property type="component" value="Unassembled WGS sequence"/>
</dbReference>
<sequence length="745" mass="77906">MEKLKTGIEFIFSSYKRTAAILFIGALALSIPITISLVGQQQDIRQRAAVGAHKDYMQAAFINKEGTIFRIVDYRFKQKKTSGGTDTIISGSVTIPAGSEISKLWVAFDDIDDPLDGETTTYELEWDTNCSSRTTVDYSIYPKGDSNDLIYKFADQDVQCDSTPPPPPATTDAPPPPATSKPNVPTLSSPTNNSTSVGICEGNTVKVSYSWSADSGTTNTLYVDGDNDGNNDPFTDAGVVPISTSTPYAQTGLIPGWKYYWGVKSKNAAGETNSLPWSFTTRDDCSGTGGGGTNTLVVKSSPITGVPITDGYGGGFGGTTDADGYSKPSTGDIVTRLDAPQQFLSNGITYNFSKWDGCNDNDAIADRLCSVRVTGGTTWTATVTYAAAGGGTCTDTDPTNDPTVKGKCTGVSGASVEDYCYNNTSVMQVYCNAGGCLPGGTATPCGTGKVCQNGACVASTGGSTCSNYCTSNGYSNGTCMGICSSGYSDVGNQKCDVEGPPGAVRCCCSGGAPTPTKSPPSSCSSECVKQKFSGGYCGSKTSCTSGGKGYFFPSAPCGDNVCCCTGSSSTPPPSTSTPVPSPLACSGSQETLETTAVSSPDQWWNSINKVTAVNAPHDDDTSEIFEGTAGEIQRYALANPINIQSGTTINWVTAEWRARTNWGSLTHRARANQVLGTNKNLGATRTMASSEAYTTYQEQFTSKPGGGSWTLTDIQNLELEAESLANPDGGQYATTLHATVCYQPS</sequence>
<evidence type="ECO:0000256" key="1">
    <source>
        <dbReference type="SAM" id="MobiDB-lite"/>
    </source>
</evidence>
<reference evidence="3 4" key="1">
    <citation type="journal article" date="2015" name="Nature">
        <title>rRNA introns, odd ribosomes, and small enigmatic genomes across a large radiation of phyla.</title>
        <authorList>
            <person name="Brown C.T."/>
            <person name="Hug L.A."/>
            <person name="Thomas B.C."/>
            <person name="Sharon I."/>
            <person name="Castelle C.J."/>
            <person name="Singh A."/>
            <person name="Wilkins M.J."/>
            <person name="Williams K.H."/>
            <person name="Banfield J.F."/>
        </authorList>
    </citation>
    <scope>NUCLEOTIDE SEQUENCE [LARGE SCALE GENOMIC DNA]</scope>
</reference>
<comment type="caution">
    <text evidence="3">The sequence shown here is derived from an EMBL/GenBank/DDBJ whole genome shotgun (WGS) entry which is preliminary data.</text>
</comment>
<keyword evidence="2" id="KW-0812">Transmembrane</keyword>
<feature type="compositionally biased region" description="Pro residues" evidence="1">
    <location>
        <begin position="163"/>
        <end position="179"/>
    </location>
</feature>
<keyword evidence="2" id="KW-0472">Membrane</keyword>
<evidence type="ECO:0000313" key="3">
    <source>
        <dbReference type="EMBL" id="KKS90082.1"/>
    </source>
</evidence>
<name>A0A0G1CXD5_9BACT</name>
<feature type="region of interest" description="Disordered" evidence="1">
    <location>
        <begin position="157"/>
        <end position="197"/>
    </location>
</feature>
<feature type="non-terminal residue" evidence="3">
    <location>
        <position position="745"/>
    </location>
</feature>
<evidence type="ECO:0000256" key="2">
    <source>
        <dbReference type="SAM" id="Phobius"/>
    </source>
</evidence>
<feature type="transmembrane region" description="Helical" evidence="2">
    <location>
        <begin position="20"/>
        <end position="39"/>
    </location>
</feature>
<keyword evidence="2" id="KW-1133">Transmembrane helix</keyword>
<gene>
    <name evidence="3" type="ORF">UV66_C0009G0011</name>
</gene>
<accession>A0A0G1CXD5</accession>
<organism evidence="3 4">
    <name type="scientific">Candidatus Woesebacteria bacterium GW2011_GWA1_43_12</name>
    <dbReference type="NCBI Taxonomy" id="1618557"/>
    <lineage>
        <taxon>Bacteria</taxon>
        <taxon>Candidatus Woeseibacteriota</taxon>
    </lineage>
</organism>